<evidence type="ECO:0000256" key="9">
    <source>
        <dbReference type="ARBA" id="ARBA00022777"/>
    </source>
</evidence>
<dbReference type="SMART" id="SM00220">
    <property type="entry name" value="S_TKc"/>
    <property type="match status" value="1"/>
</dbReference>
<dbReference type="InterPro" id="IPR008271">
    <property type="entry name" value="Ser/Thr_kinase_AS"/>
</dbReference>
<evidence type="ECO:0000256" key="2">
    <source>
        <dbReference type="ARBA" id="ARBA00005354"/>
    </source>
</evidence>
<dbReference type="CDD" id="cd05117">
    <property type="entry name" value="STKc_CAMK"/>
    <property type="match status" value="1"/>
</dbReference>
<dbReference type="GeneID" id="111282658"/>
<dbReference type="PROSITE" id="PS00107">
    <property type="entry name" value="PROTEIN_KINASE_ATP"/>
    <property type="match status" value="1"/>
</dbReference>
<dbReference type="PROSITE" id="PS50011">
    <property type="entry name" value="PROTEIN_KINASE_DOM"/>
    <property type="match status" value="1"/>
</dbReference>
<dbReference type="Gene3D" id="1.10.238.10">
    <property type="entry name" value="EF-hand"/>
    <property type="match status" value="2"/>
</dbReference>
<evidence type="ECO:0000256" key="11">
    <source>
        <dbReference type="ARBA" id="ARBA00023288"/>
    </source>
</evidence>
<feature type="compositionally biased region" description="Pro residues" evidence="16">
    <location>
        <begin position="27"/>
        <end position="45"/>
    </location>
</feature>
<dbReference type="GO" id="GO:0004674">
    <property type="term" value="F:protein serine/threonine kinase activity"/>
    <property type="evidence" value="ECO:0007669"/>
    <property type="project" value="UniProtKB-KW"/>
</dbReference>
<keyword evidence="7" id="KW-0677">Repeat</keyword>
<evidence type="ECO:0000256" key="13">
    <source>
        <dbReference type="ARBA" id="ARBA00048679"/>
    </source>
</evidence>
<dbReference type="InterPro" id="IPR011009">
    <property type="entry name" value="Kinase-like_dom_sf"/>
</dbReference>
<comment type="catalytic activity">
    <reaction evidence="13">
        <text>L-seryl-[protein] + ATP = O-phospho-L-seryl-[protein] + ADP + H(+)</text>
        <dbReference type="Rhea" id="RHEA:17989"/>
        <dbReference type="Rhea" id="RHEA-COMP:9863"/>
        <dbReference type="Rhea" id="RHEA-COMP:11604"/>
        <dbReference type="ChEBI" id="CHEBI:15378"/>
        <dbReference type="ChEBI" id="CHEBI:29999"/>
        <dbReference type="ChEBI" id="CHEBI:30616"/>
        <dbReference type="ChEBI" id="CHEBI:83421"/>
        <dbReference type="ChEBI" id="CHEBI:456216"/>
        <dbReference type="EC" id="2.7.11.1"/>
    </reaction>
</comment>
<dbReference type="InterPro" id="IPR000719">
    <property type="entry name" value="Prot_kinase_dom"/>
</dbReference>
<proteinExistence type="inferred from homology"/>
<dbReference type="Pfam" id="PF00069">
    <property type="entry name" value="Pkinase"/>
    <property type="match status" value="1"/>
</dbReference>
<evidence type="ECO:0000256" key="3">
    <source>
        <dbReference type="ARBA" id="ARBA00012513"/>
    </source>
</evidence>
<evidence type="ECO:0000256" key="8">
    <source>
        <dbReference type="ARBA" id="ARBA00022741"/>
    </source>
</evidence>
<comment type="similarity">
    <text evidence="2">Belongs to the protein kinase superfamily. CAMK Ser/Thr protein kinase family. CaMK subfamily.</text>
</comment>
<dbReference type="Gene3D" id="3.30.200.20">
    <property type="entry name" value="Phosphorylase Kinase, domain 1"/>
    <property type="match status" value="1"/>
</dbReference>
<dbReference type="InterPro" id="IPR017441">
    <property type="entry name" value="Protein_kinase_ATP_BS"/>
</dbReference>
<name>A0A6P5XE90_DURZI</name>
<sequence>MGTCTSKPPKLNPYASRENQQNDYPAPTQPPTFPSPPPPLPPTTPFLPMYTPSPAHPNKPKTPSTPLRLFGRPFPPPSPAKHIREVLRRRKTNKKAENEAKIAEREEDEEEGIELDKRFGFSEDLRSRLEVGEEVGRGHFGYTCSAKFKKGEFKGQQVAVKVIPKSKMTTAIAVEDARREVKILRALTGHNNLVKFYDAFEDHDNVYIVMELCEGGELLDRILARGEKYSEDDAKAVMVQILNVVAFCHLQGVVHRDLKPENFLYMSKEENSLLKAIDFGLSDFVRPDERLNDIVGSAYYVAPEVLHRSYSTEADVWSMGVIAYILLCGSRPFWARTESGIFRAVLKADPAFNKAPWPSLSSEAKDFVKRLLDKDPRKRMTAAQALSHPWIQNHNDVKVPLDILVFRLMKAYMRSSTLRKAALKALSKTLTVDELFYLREQFALLEPKNGNITLENIKKALMKNATDAMKESHIPDFLFSKNGF</sequence>
<dbReference type="RefSeq" id="XP_022726583.1">
    <property type="nucleotide sequence ID" value="XM_022870848.1"/>
</dbReference>
<evidence type="ECO:0000256" key="16">
    <source>
        <dbReference type="SAM" id="MobiDB-lite"/>
    </source>
</evidence>
<dbReference type="GO" id="GO:0005524">
    <property type="term" value="F:ATP binding"/>
    <property type="evidence" value="ECO:0007669"/>
    <property type="project" value="UniProtKB-UniRule"/>
</dbReference>
<dbReference type="PANTHER" id="PTHR24349">
    <property type="entry name" value="SERINE/THREONINE-PROTEIN KINASE"/>
    <property type="match status" value="1"/>
</dbReference>
<evidence type="ECO:0000256" key="1">
    <source>
        <dbReference type="ARBA" id="ARBA00004423"/>
    </source>
</evidence>
<keyword evidence="18" id="KW-1185">Reference proteome</keyword>
<dbReference type="PROSITE" id="PS00108">
    <property type="entry name" value="PROTEIN_KINASE_ST"/>
    <property type="match status" value="1"/>
</dbReference>
<evidence type="ECO:0000256" key="5">
    <source>
        <dbReference type="ARBA" id="ARBA00022679"/>
    </source>
</evidence>
<protein>
    <recommendedName>
        <fullName evidence="3">non-specific serine/threonine protein kinase</fullName>
        <ecNumber evidence="3">2.7.11.1</ecNumber>
    </recommendedName>
</protein>
<keyword evidence="8 14" id="KW-0547">Nucleotide-binding</keyword>
<gene>
    <name evidence="19" type="primary">LOC111282658</name>
</gene>
<evidence type="ECO:0000256" key="10">
    <source>
        <dbReference type="ARBA" id="ARBA00022840"/>
    </source>
</evidence>
<feature type="binding site" evidence="14">
    <location>
        <position position="161"/>
    </location>
    <ligand>
        <name>ATP</name>
        <dbReference type="ChEBI" id="CHEBI:30616"/>
    </ligand>
</feature>
<reference evidence="19" key="1">
    <citation type="submission" date="2025-08" db="UniProtKB">
        <authorList>
            <consortium name="RefSeq"/>
        </authorList>
    </citation>
    <scope>IDENTIFICATION</scope>
    <source>
        <tissue evidence="19">Fruit stalk</tissue>
    </source>
</reference>
<evidence type="ECO:0000313" key="19">
    <source>
        <dbReference type="RefSeq" id="XP_022726583.1"/>
    </source>
</evidence>
<keyword evidence="9" id="KW-0418">Kinase</keyword>
<evidence type="ECO:0000313" key="18">
    <source>
        <dbReference type="Proteomes" id="UP000515121"/>
    </source>
</evidence>
<dbReference type="AlphaFoldDB" id="A0A6P5XE90"/>
<dbReference type="InterPro" id="IPR050205">
    <property type="entry name" value="CDPK_Ser/Thr_kinases"/>
</dbReference>
<keyword evidence="11" id="KW-0449">Lipoprotein</keyword>
<dbReference type="EC" id="2.7.11.1" evidence="3"/>
<keyword evidence="4 15" id="KW-0723">Serine/threonine-protein kinase</keyword>
<keyword evidence="5" id="KW-0808">Transferase</keyword>
<evidence type="ECO:0000259" key="17">
    <source>
        <dbReference type="PROSITE" id="PS50011"/>
    </source>
</evidence>
<dbReference type="FunFam" id="1.10.510.10:FF:001864">
    <property type="entry name" value="Calcium-dependent protein kinase SK5"/>
    <property type="match status" value="1"/>
</dbReference>
<keyword evidence="6" id="KW-0519">Myristate</keyword>
<evidence type="ECO:0000256" key="4">
    <source>
        <dbReference type="ARBA" id="ARBA00022527"/>
    </source>
</evidence>
<evidence type="ECO:0000256" key="15">
    <source>
        <dbReference type="RuleBase" id="RU000304"/>
    </source>
</evidence>
<comment type="subcellular location">
    <subcellularLocation>
        <location evidence="1">Membrane</location>
        <topology evidence="1">Lipid-anchor</topology>
        <orientation evidence="1">Cytoplasmic side</orientation>
    </subcellularLocation>
</comment>
<evidence type="ECO:0000256" key="14">
    <source>
        <dbReference type="PROSITE-ProRule" id="PRU10141"/>
    </source>
</evidence>
<dbReference type="Proteomes" id="UP000515121">
    <property type="component" value="Unplaced"/>
</dbReference>
<feature type="compositionally biased region" description="Basic and acidic residues" evidence="16">
    <location>
        <begin position="94"/>
        <end position="104"/>
    </location>
</feature>
<feature type="domain" description="Protein kinase" evidence="17">
    <location>
        <begin position="129"/>
        <end position="391"/>
    </location>
</feature>
<feature type="region of interest" description="Disordered" evidence="16">
    <location>
        <begin position="1"/>
        <end position="112"/>
    </location>
</feature>
<dbReference type="SUPFAM" id="SSF56112">
    <property type="entry name" value="Protein kinase-like (PK-like)"/>
    <property type="match status" value="1"/>
</dbReference>
<dbReference type="FunFam" id="1.10.510.10:FF:001294">
    <property type="entry name" value="CDPK-related kinase 3"/>
    <property type="match status" value="1"/>
</dbReference>
<dbReference type="GO" id="GO:0016020">
    <property type="term" value="C:membrane"/>
    <property type="evidence" value="ECO:0007669"/>
    <property type="project" value="UniProtKB-SubCell"/>
</dbReference>
<evidence type="ECO:0000256" key="6">
    <source>
        <dbReference type="ARBA" id="ARBA00022707"/>
    </source>
</evidence>
<evidence type="ECO:0000256" key="12">
    <source>
        <dbReference type="ARBA" id="ARBA00047899"/>
    </source>
</evidence>
<organism evidence="18 19">
    <name type="scientific">Durio zibethinus</name>
    <name type="common">Durian</name>
    <dbReference type="NCBI Taxonomy" id="66656"/>
    <lineage>
        <taxon>Eukaryota</taxon>
        <taxon>Viridiplantae</taxon>
        <taxon>Streptophyta</taxon>
        <taxon>Embryophyta</taxon>
        <taxon>Tracheophyta</taxon>
        <taxon>Spermatophyta</taxon>
        <taxon>Magnoliopsida</taxon>
        <taxon>eudicotyledons</taxon>
        <taxon>Gunneridae</taxon>
        <taxon>Pentapetalae</taxon>
        <taxon>rosids</taxon>
        <taxon>malvids</taxon>
        <taxon>Malvales</taxon>
        <taxon>Malvaceae</taxon>
        <taxon>Helicteroideae</taxon>
        <taxon>Durio</taxon>
    </lineage>
</organism>
<dbReference type="Gene3D" id="1.10.510.10">
    <property type="entry name" value="Transferase(Phosphotransferase) domain 1"/>
    <property type="match status" value="1"/>
</dbReference>
<keyword evidence="10 14" id="KW-0067">ATP-binding</keyword>
<comment type="catalytic activity">
    <reaction evidence="12">
        <text>L-threonyl-[protein] + ATP = O-phospho-L-threonyl-[protein] + ADP + H(+)</text>
        <dbReference type="Rhea" id="RHEA:46608"/>
        <dbReference type="Rhea" id="RHEA-COMP:11060"/>
        <dbReference type="Rhea" id="RHEA-COMP:11605"/>
        <dbReference type="ChEBI" id="CHEBI:15378"/>
        <dbReference type="ChEBI" id="CHEBI:30013"/>
        <dbReference type="ChEBI" id="CHEBI:30616"/>
        <dbReference type="ChEBI" id="CHEBI:61977"/>
        <dbReference type="ChEBI" id="CHEBI:456216"/>
        <dbReference type="EC" id="2.7.11.1"/>
    </reaction>
</comment>
<accession>A0A6P5XE90</accession>
<dbReference type="FunFam" id="3.30.200.20:FF:000101">
    <property type="entry name" value="CDPK-related kinase 1"/>
    <property type="match status" value="1"/>
</dbReference>
<evidence type="ECO:0000256" key="7">
    <source>
        <dbReference type="ARBA" id="ARBA00022737"/>
    </source>
</evidence>